<dbReference type="Gene3D" id="3.30.460.10">
    <property type="entry name" value="Beta Polymerase, domain 2"/>
    <property type="match status" value="1"/>
</dbReference>
<dbReference type="EMBL" id="JAOQJZ010000008">
    <property type="protein sequence ID" value="MCU6706079.1"/>
    <property type="molecule type" value="Genomic_DNA"/>
</dbReference>
<evidence type="ECO:0000313" key="2">
    <source>
        <dbReference type="EMBL" id="MCU6706079.1"/>
    </source>
</evidence>
<dbReference type="CDD" id="cd05403">
    <property type="entry name" value="NT_KNTase_like"/>
    <property type="match status" value="1"/>
</dbReference>
<name>A0AAE3LHU9_9FIRM</name>
<evidence type="ECO:0000259" key="1">
    <source>
        <dbReference type="Pfam" id="PF18765"/>
    </source>
</evidence>
<dbReference type="Proteomes" id="UP001208131">
    <property type="component" value="Unassembled WGS sequence"/>
</dbReference>
<reference evidence="2 3" key="1">
    <citation type="journal article" date="2021" name="ISME Commun">
        <title>Automated analysis of genomic sequences facilitates high-throughput and comprehensive description of bacteria.</title>
        <authorList>
            <person name="Hitch T.C.A."/>
        </authorList>
    </citation>
    <scope>NUCLEOTIDE SEQUENCE [LARGE SCALE GENOMIC DNA]</scope>
    <source>
        <strain evidence="2 3">Sanger_31</strain>
    </source>
</reference>
<dbReference type="InterPro" id="IPR041633">
    <property type="entry name" value="Polbeta"/>
</dbReference>
<dbReference type="AlphaFoldDB" id="A0AAE3LHU9"/>
<gene>
    <name evidence="2" type="ORF">OCV57_09090</name>
</gene>
<evidence type="ECO:0000313" key="3">
    <source>
        <dbReference type="Proteomes" id="UP001208131"/>
    </source>
</evidence>
<organism evidence="2 3">
    <name type="scientific">Hominimerdicola aceti</name>
    <dbReference type="NCBI Taxonomy" id="2981726"/>
    <lineage>
        <taxon>Bacteria</taxon>
        <taxon>Bacillati</taxon>
        <taxon>Bacillota</taxon>
        <taxon>Clostridia</taxon>
        <taxon>Eubacteriales</taxon>
        <taxon>Oscillospiraceae</taxon>
        <taxon>Hominimerdicola</taxon>
    </lineage>
</organism>
<dbReference type="InterPro" id="IPR043519">
    <property type="entry name" value="NT_sf"/>
</dbReference>
<sequence length="110" mass="12902">MTDKIYSIDEIKHLVAPVAKEFELNEIYLFGSYSRDTANKDSDIDLYIPILPSKIGIRYFGMLETLKDTFQKDIDIITDDTVFLSAEEHDKFMLEIMKDRVIIYKLCLRI</sequence>
<accession>A0AAE3LHU9</accession>
<dbReference type="SUPFAM" id="SSF81301">
    <property type="entry name" value="Nucleotidyltransferase"/>
    <property type="match status" value="1"/>
</dbReference>
<keyword evidence="3" id="KW-1185">Reference proteome</keyword>
<proteinExistence type="predicted"/>
<protein>
    <submittedName>
        <fullName evidence="2">Nucleotidyltransferase domain-containing protein</fullName>
    </submittedName>
</protein>
<dbReference type="RefSeq" id="WP_267301259.1">
    <property type="nucleotide sequence ID" value="NZ_JAOQJZ010000008.1"/>
</dbReference>
<feature type="domain" description="Polymerase beta nucleotidyltransferase" evidence="1">
    <location>
        <begin position="19"/>
        <end position="105"/>
    </location>
</feature>
<comment type="caution">
    <text evidence="2">The sequence shown here is derived from an EMBL/GenBank/DDBJ whole genome shotgun (WGS) entry which is preliminary data.</text>
</comment>
<dbReference type="Pfam" id="PF18765">
    <property type="entry name" value="Polbeta"/>
    <property type="match status" value="1"/>
</dbReference>